<dbReference type="GeneID" id="6081401"/>
<dbReference type="InterPro" id="IPR047546">
    <property type="entry name" value="Rcat_RBR_RNF216"/>
</dbReference>
<dbReference type="CDD" id="cd20353">
    <property type="entry name" value="Rcat_RBR_RNF216"/>
    <property type="match status" value="1"/>
</dbReference>
<dbReference type="SMART" id="SM00647">
    <property type="entry name" value="IBR"/>
    <property type="match status" value="2"/>
</dbReference>
<evidence type="ECO:0000256" key="7">
    <source>
        <dbReference type="ARBA" id="ARBA00022833"/>
    </source>
</evidence>
<dbReference type="OrthoDB" id="10009520at2759"/>
<dbReference type="KEGG" id="lbc:LACBIDRAFT_307015"/>
<dbReference type="PANTHER" id="PTHR22770:SF47">
    <property type="entry name" value="E3 UBIQUITIN-PROTEIN LIGASE RNF216"/>
    <property type="match status" value="1"/>
</dbReference>
<evidence type="ECO:0000256" key="8">
    <source>
        <dbReference type="SAM" id="MobiDB-lite"/>
    </source>
</evidence>
<dbReference type="Pfam" id="PF26200">
    <property type="entry name" value="Rcat_RNF216"/>
    <property type="match status" value="1"/>
</dbReference>
<dbReference type="RefSeq" id="XP_001885779.1">
    <property type="nucleotide sequence ID" value="XM_001885744.1"/>
</dbReference>
<dbReference type="InterPro" id="IPR047545">
    <property type="entry name" value="BRcat_RBR_RNF216"/>
</dbReference>
<protein>
    <submittedName>
        <fullName evidence="10">Predicted protein</fullName>
    </submittedName>
</protein>
<keyword evidence="2" id="KW-0808">Transferase</keyword>
<keyword evidence="5" id="KW-0863">Zinc-finger</keyword>
<dbReference type="STRING" id="486041.B0DP64"/>
<gene>
    <name evidence="10" type="ORF">LACBIDRAFT_307015</name>
</gene>
<dbReference type="CDD" id="cd20339">
    <property type="entry name" value="BRcat_RBR_RNF216"/>
    <property type="match status" value="1"/>
</dbReference>
<sequence>MQEGGIIEIPSSPESSMHIPAIRTLGKPRIPAAAKGKTPIRRRPRREPVIELTDSEADDHKFAPGPSNSGSSWTIPSSSSHPRSDSQTLQPKMGGSSGSLDNIPLHRRQEKTPTQPRAFPLFLESDQENEPPVQVAGPAIAPPQEPQHAPVPAPGAMRVDPVPDEVFVPLPIDVPAPVEEEKDQVSTVVAQVLEIIPDVHPDHLLALVEQHLPTHQAQVLEHVLHILFEDASYPKVEKKAKGKRKVEAEEDPAPAKKAKIDYGSTERQFQRGRHYVDLSLNQLQADFPYIPKPYLRRQLALHNTLYAPTYLFLSAQEKRLQKEDNQDIWPYSRKVTPFKAAKGKGKAVLTEDPQFEAERAWILEQSVEGKGGKVQEEGEEEEYEDNGDGIECGCCFSTYPFEKIVQCPEAHLFCISCISTYASSKLGAHDADLVCVHQSGCKLPFPSSELRRFLPEKLMSLYERVKQQKEVEAAGLEGLEECPFCEWKCVIENEQERLFRCGNEEGGCGVVSCRGCKKVDHLPKSCKEMEEDKHLDGRHAIEEAMTRALMRNCPKCQKAFIKEMGCNKMTCPNCHTLSCYICRQVIKGYDHFNQAPPGHPSGSTNNKCILWDPVEQRHADEVKEAAEKALAQYKLDHPEADEEQIKVDLPVAPPPPVQPHGYNNMGMQQMIMPIPPMLPVHMQMPMMYMGDAARVGVGMAGYPYPAMQMEAERHRMRQQMAQANIRAAQGVLDRELREVAMARRAEEVLLLEEEAAAARGRAGGEVAGRVRVARMRMGRDVDDALVQMRRQRVMERAAAEVRVERARDAVNAARAVAAEFELDAGRQGEERRRREAEERERLRAAAVAARLAAKPRAKRARRR</sequence>
<dbReference type="Gene3D" id="1.20.120.1750">
    <property type="match status" value="1"/>
</dbReference>
<evidence type="ECO:0000313" key="11">
    <source>
        <dbReference type="Proteomes" id="UP000001194"/>
    </source>
</evidence>
<feature type="region of interest" description="Disordered" evidence="8">
    <location>
        <begin position="1"/>
        <end position="114"/>
    </location>
</feature>
<evidence type="ECO:0000256" key="5">
    <source>
        <dbReference type="ARBA" id="ARBA00022771"/>
    </source>
</evidence>
<dbReference type="PROSITE" id="PS51873">
    <property type="entry name" value="TRIAD"/>
    <property type="match status" value="1"/>
</dbReference>
<feature type="compositionally biased region" description="Low complexity" evidence="8">
    <location>
        <begin position="1"/>
        <end position="16"/>
    </location>
</feature>
<evidence type="ECO:0000256" key="6">
    <source>
        <dbReference type="ARBA" id="ARBA00022786"/>
    </source>
</evidence>
<dbReference type="Pfam" id="PF26191">
    <property type="entry name" value="RING-HC_RBR_RNF216"/>
    <property type="match status" value="1"/>
</dbReference>
<dbReference type="PANTHER" id="PTHR22770">
    <property type="entry name" value="UBIQUITIN CONJUGATING ENZYME 7 INTERACTING PROTEIN-RELATED"/>
    <property type="match status" value="1"/>
</dbReference>
<evidence type="ECO:0000256" key="3">
    <source>
        <dbReference type="ARBA" id="ARBA00022723"/>
    </source>
</evidence>
<dbReference type="HOGENOM" id="CLU_009961_1_1_1"/>
<dbReference type="GO" id="GO:0016740">
    <property type="term" value="F:transferase activity"/>
    <property type="evidence" value="ECO:0007669"/>
    <property type="project" value="UniProtKB-KW"/>
</dbReference>
<feature type="compositionally biased region" description="Low complexity" evidence="8">
    <location>
        <begin position="66"/>
        <end position="81"/>
    </location>
</feature>
<keyword evidence="4" id="KW-0677">Repeat</keyword>
<reference evidence="10 11" key="1">
    <citation type="journal article" date="2008" name="Nature">
        <title>The genome of Laccaria bicolor provides insights into mycorrhizal symbiosis.</title>
        <authorList>
            <person name="Martin F."/>
            <person name="Aerts A."/>
            <person name="Ahren D."/>
            <person name="Brun A."/>
            <person name="Danchin E.G.J."/>
            <person name="Duchaussoy F."/>
            <person name="Gibon J."/>
            <person name="Kohler A."/>
            <person name="Lindquist E."/>
            <person name="Pereda V."/>
            <person name="Salamov A."/>
            <person name="Shapiro H.J."/>
            <person name="Wuyts J."/>
            <person name="Blaudez D."/>
            <person name="Buee M."/>
            <person name="Brokstein P."/>
            <person name="Canbaeck B."/>
            <person name="Cohen D."/>
            <person name="Courty P.E."/>
            <person name="Coutinho P.M."/>
            <person name="Delaruelle C."/>
            <person name="Detter J.C."/>
            <person name="Deveau A."/>
            <person name="DiFazio S."/>
            <person name="Duplessis S."/>
            <person name="Fraissinet-Tachet L."/>
            <person name="Lucic E."/>
            <person name="Frey-Klett P."/>
            <person name="Fourrey C."/>
            <person name="Feussner I."/>
            <person name="Gay G."/>
            <person name="Grimwood J."/>
            <person name="Hoegger P.J."/>
            <person name="Jain P."/>
            <person name="Kilaru S."/>
            <person name="Labbe J."/>
            <person name="Lin Y.C."/>
            <person name="Legue V."/>
            <person name="Le Tacon F."/>
            <person name="Marmeisse R."/>
            <person name="Melayah D."/>
            <person name="Montanini B."/>
            <person name="Muratet M."/>
            <person name="Nehls U."/>
            <person name="Niculita-Hirzel H."/>
            <person name="Oudot-Le Secq M.P."/>
            <person name="Peter M."/>
            <person name="Quesneville H."/>
            <person name="Rajashekar B."/>
            <person name="Reich M."/>
            <person name="Rouhier N."/>
            <person name="Schmutz J."/>
            <person name="Yin T."/>
            <person name="Chalot M."/>
            <person name="Henrissat B."/>
            <person name="Kuees U."/>
            <person name="Lucas S."/>
            <person name="Van de Peer Y."/>
            <person name="Podila G.K."/>
            <person name="Polle A."/>
            <person name="Pukkila P.J."/>
            <person name="Richardson P.M."/>
            <person name="Rouze P."/>
            <person name="Sanders I.R."/>
            <person name="Stajich J.E."/>
            <person name="Tunlid A."/>
            <person name="Tuskan G."/>
            <person name="Grigoriev I.V."/>
        </authorList>
    </citation>
    <scope>NUCLEOTIDE SEQUENCE [LARGE SCALE GENOMIC DNA]</scope>
    <source>
        <strain evidence="11">S238N-H82 / ATCC MYA-4686</strain>
    </source>
</reference>
<dbReference type="InterPro" id="IPR013083">
    <property type="entry name" value="Znf_RING/FYVE/PHD"/>
</dbReference>
<dbReference type="InParanoid" id="B0DP64"/>
<organism evidence="11">
    <name type="scientific">Laccaria bicolor (strain S238N-H82 / ATCC MYA-4686)</name>
    <name type="common">Bicoloured deceiver</name>
    <name type="synonym">Laccaria laccata var. bicolor</name>
    <dbReference type="NCBI Taxonomy" id="486041"/>
    <lineage>
        <taxon>Eukaryota</taxon>
        <taxon>Fungi</taxon>
        <taxon>Dikarya</taxon>
        <taxon>Basidiomycota</taxon>
        <taxon>Agaricomycotina</taxon>
        <taxon>Agaricomycetes</taxon>
        <taxon>Agaricomycetidae</taxon>
        <taxon>Agaricales</taxon>
        <taxon>Agaricineae</taxon>
        <taxon>Hydnangiaceae</taxon>
        <taxon>Laccaria</taxon>
    </lineage>
</organism>
<keyword evidence="7" id="KW-0862">Zinc</keyword>
<keyword evidence="3" id="KW-0479">Metal-binding</keyword>
<dbReference type="AlphaFoldDB" id="B0DP64"/>
<feature type="domain" description="RING-type" evidence="9">
    <location>
        <begin position="388"/>
        <end position="612"/>
    </location>
</feature>
<dbReference type="SUPFAM" id="SSF57850">
    <property type="entry name" value="RING/U-box"/>
    <property type="match status" value="1"/>
</dbReference>
<dbReference type="EMBL" id="DS547123">
    <property type="protein sequence ID" value="EDR03631.1"/>
    <property type="molecule type" value="Genomic_DNA"/>
</dbReference>
<evidence type="ECO:0000256" key="1">
    <source>
        <dbReference type="ARBA" id="ARBA00004906"/>
    </source>
</evidence>
<evidence type="ECO:0000256" key="4">
    <source>
        <dbReference type="ARBA" id="ARBA00022737"/>
    </source>
</evidence>
<evidence type="ECO:0000313" key="10">
    <source>
        <dbReference type="EMBL" id="EDR03631.1"/>
    </source>
</evidence>
<name>B0DP64_LACBS</name>
<keyword evidence="6" id="KW-0833">Ubl conjugation pathway</keyword>
<dbReference type="InterPro" id="IPR044066">
    <property type="entry name" value="TRIAD_supradom"/>
</dbReference>
<dbReference type="InterPro" id="IPR051628">
    <property type="entry name" value="LUBAC_E3_Ligases"/>
</dbReference>
<dbReference type="Gene3D" id="3.30.40.10">
    <property type="entry name" value="Zinc/RING finger domain, C3HC4 (zinc finger)"/>
    <property type="match status" value="1"/>
</dbReference>
<accession>B0DP64</accession>
<dbReference type="InterPro" id="IPR047544">
    <property type="entry name" value="RING-HC_RBR_RNF216"/>
</dbReference>
<proteinExistence type="predicted"/>
<dbReference type="Proteomes" id="UP000001194">
    <property type="component" value="Unassembled WGS sequence"/>
</dbReference>
<dbReference type="CDD" id="cd16630">
    <property type="entry name" value="RING-HC_RBR_RNF216"/>
    <property type="match status" value="1"/>
</dbReference>
<evidence type="ECO:0000256" key="2">
    <source>
        <dbReference type="ARBA" id="ARBA00022679"/>
    </source>
</evidence>
<dbReference type="InterPro" id="IPR002867">
    <property type="entry name" value="IBR_dom"/>
</dbReference>
<feature type="region of interest" description="Disordered" evidence="8">
    <location>
        <begin position="241"/>
        <end position="263"/>
    </location>
</feature>
<keyword evidence="11" id="KW-1185">Reference proteome</keyword>
<comment type="pathway">
    <text evidence="1">Protein modification; protein ubiquitination.</text>
</comment>
<evidence type="ECO:0000259" key="9">
    <source>
        <dbReference type="PROSITE" id="PS51873"/>
    </source>
</evidence>
<dbReference type="GO" id="GO:0008270">
    <property type="term" value="F:zinc ion binding"/>
    <property type="evidence" value="ECO:0007669"/>
    <property type="project" value="UniProtKB-KW"/>
</dbReference>